<dbReference type="InterPro" id="IPR016187">
    <property type="entry name" value="CTDL_fold"/>
</dbReference>
<dbReference type="Gene3D" id="3.10.100.10">
    <property type="entry name" value="Mannose-Binding Protein A, subunit A"/>
    <property type="match status" value="1"/>
</dbReference>
<dbReference type="InterPro" id="IPR016186">
    <property type="entry name" value="C-type_lectin-like/link_sf"/>
</dbReference>
<dbReference type="InterPro" id="IPR001304">
    <property type="entry name" value="C-type_lectin-like"/>
</dbReference>
<evidence type="ECO:0000313" key="4">
    <source>
        <dbReference type="WBParaSite" id="PSAMB.scaffold736size42366.g8490.t1"/>
    </source>
</evidence>
<dbReference type="Pfam" id="PF00092">
    <property type="entry name" value="VWA"/>
    <property type="match status" value="2"/>
</dbReference>
<dbReference type="PROSITE" id="PS50234">
    <property type="entry name" value="VWFA"/>
    <property type="match status" value="2"/>
</dbReference>
<dbReference type="CDD" id="cd00037">
    <property type="entry name" value="CLECT"/>
    <property type="match status" value="1"/>
</dbReference>
<dbReference type="SMART" id="SM00327">
    <property type="entry name" value="VWA"/>
    <property type="match status" value="2"/>
</dbReference>
<organism evidence="3 4">
    <name type="scientific">Plectus sambesii</name>
    <dbReference type="NCBI Taxonomy" id="2011161"/>
    <lineage>
        <taxon>Eukaryota</taxon>
        <taxon>Metazoa</taxon>
        <taxon>Ecdysozoa</taxon>
        <taxon>Nematoda</taxon>
        <taxon>Chromadorea</taxon>
        <taxon>Plectida</taxon>
        <taxon>Plectina</taxon>
        <taxon>Plectoidea</taxon>
        <taxon>Plectidae</taxon>
        <taxon>Plectus</taxon>
    </lineage>
</organism>
<feature type="domain" description="VWFA" evidence="2">
    <location>
        <begin position="110"/>
        <end position="288"/>
    </location>
</feature>
<dbReference type="Gene3D" id="3.40.50.410">
    <property type="entry name" value="von Willebrand factor, type A domain"/>
    <property type="match status" value="2"/>
</dbReference>
<evidence type="ECO:0000259" key="1">
    <source>
        <dbReference type="PROSITE" id="PS50041"/>
    </source>
</evidence>
<reference evidence="4" key="1">
    <citation type="submission" date="2022-11" db="UniProtKB">
        <authorList>
            <consortium name="WormBaseParasite"/>
        </authorList>
    </citation>
    <scope>IDENTIFICATION</scope>
</reference>
<dbReference type="PANTHER" id="PTHR24020:SF87">
    <property type="entry name" value="COLLAGEN ALPHA-1(VI) CHAIN-LIKE"/>
    <property type="match status" value="1"/>
</dbReference>
<name>A0A914XC30_9BILA</name>
<dbReference type="AlphaFoldDB" id="A0A914XC30"/>
<proteinExistence type="predicted"/>
<dbReference type="PANTHER" id="PTHR24020">
    <property type="entry name" value="COLLAGEN ALPHA"/>
    <property type="match status" value="1"/>
</dbReference>
<dbReference type="InterPro" id="IPR036465">
    <property type="entry name" value="vWFA_dom_sf"/>
</dbReference>
<dbReference type="Pfam" id="PF00059">
    <property type="entry name" value="Lectin_C"/>
    <property type="match status" value="1"/>
</dbReference>
<feature type="domain" description="VWFA" evidence="2">
    <location>
        <begin position="304"/>
        <end position="483"/>
    </location>
</feature>
<dbReference type="SUPFAM" id="SSF56436">
    <property type="entry name" value="C-type lectin-like"/>
    <property type="match status" value="1"/>
</dbReference>
<dbReference type="SUPFAM" id="SSF53300">
    <property type="entry name" value="vWA-like"/>
    <property type="match status" value="2"/>
</dbReference>
<feature type="domain" description="C-type lectin" evidence="1">
    <location>
        <begin position="1"/>
        <end position="65"/>
    </location>
</feature>
<sequence length="503" mass="54228">MWIGANDIQQTNVFAWIDGSSFSYRNWELGQPNLSPKKLCVASKDRSSGLWSTVDCGDELCFICESYNYGTTSRSSTTDQMHSQTNTWSTTVTTSHATSTASTPGSCLRDIVLLIDTSTGLGLVANFQAEVNFIGSILVANWLVGPTHVEAVPVVYDIYSFDQFGTFTYQSTAELQKAIANIASTPYFLDDPPSIFYGLNNTRYISGRRSGVAQTLILFTSTSNQNDINQALPIANQLKSNGSTIIVVALGPNADPNALAQLSSGAGYTFSASDYNSLATNFALGSQMNQVIGATCSPYSCWQDIYLMIDTSKGLGLLQNFQAQMAFIASTLITNWNVSPGGVEAEVFLYDSKLPLNEHGAFDFKSTLDLKNLIINWDTYFLQDNPSITVAFQAVINNNGNNQRAGAKPVTLLFTSSSDSFDISQARPLTDQLKSIGHTIVIVAMGTNVDVNQLIALSSGPGYVFQANNYTALRTDSVLAANINQAIGICTGSTRLSGKTTTV</sequence>
<evidence type="ECO:0000259" key="2">
    <source>
        <dbReference type="PROSITE" id="PS50234"/>
    </source>
</evidence>
<protein>
    <submittedName>
        <fullName evidence="4">Uncharacterized protein</fullName>
    </submittedName>
</protein>
<dbReference type="PROSITE" id="PS50041">
    <property type="entry name" value="C_TYPE_LECTIN_2"/>
    <property type="match status" value="1"/>
</dbReference>
<evidence type="ECO:0000313" key="3">
    <source>
        <dbReference type="Proteomes" id="UP000887566"/>
    </source>
</evidence>
<keyword evidence="3" id="KW-1185">Reference proteome</keyword>
<dbReference type="WBParaSite" id="PSAMB.scaffold736size42366.g8490.t1">
    <property type="protein sequence ID" value="PSAMB.scaffold736size42366.g8490.t1"/>
    <property type="gene ID" value="PSAMB.scaffold736size42366.g8490"/>
</dbReference>
<dbReference type="CDD" id="cd01450">
    <property type="entry name" value="vWFA_subfamily_ECM"/>
    <property type="match status" value="1"/>
</dbReference>
<dbReference type="InterPro" id="IPR050525">
    <property type="entry name" value="ECM_Assembly_Org"/>
</dbReference>
<dbReference type="Proteomes" id="UP000887566">
    <property type="component" value="Unplaced"/>
</dbReference>
<dbReference type="InterPro" id="IPR002035">
    <property type="entry name" value="VWF_A"/>
</dbReference>
<accession>A0A914XC30</accession>